<dbReference type="AlphaFoldDB" id="A0A963YQL2"/>
<evidence type="ECO:0000256" key="3">
    <source>
        <dbReference type="ARBA" id="ARBA00023163"/>
    </source>
</evidence>
<protein>
    <submittedName>
        <fullName evidence="5">FadR family transcriptional regulator</fullName>
    </submittedName>
</protein>
<name>A0A963YQL2_9PROT</name>
<keyword evidence="3" id="KW-0804">Transcription</keyword>
<dbReference type="GO" id="GO:0003700">
    <property type="term" value="F:DNA-binding transcription factor activity"/>
    <property type="evidence" value="ECO:0007669"/>
    <property type="project" value="InterPro"/>
</dbReference>
<dbReference type="InterPro" id="IPR011711">
    <property type="entry name" value="GntR_C"/>
</dbReference>
<evidence type="ECO:0000259" key="4">
    <source>
        <dbReference type="PROSITE" id="PS50949"/>
    </source>
</evidence>
<dbReference type="Pfam" id="PF07729">
    <property type="entry name" value="FCD"/>
    <property type="match status" value="1"/>
</dbReference>
<dbReference type="SMART" id="SM00895">
    <property type="entry name" value="FCD"/>
    <property type="match status" value="1"/>
</dbReference>
<dbReference type="PROSITE" id="PS50949">
    <property type="entry name" value="HTH_GNTR"/>
    <property type="match status" value="1"/>
</dbReference>
<gene>
    <name evidence="5" type="ORF">ASILVAE211_09030</name>
</gene>
<dbReference type="PANTHER" id="PTHR43537:SF44">
    <property type="entry name" value="GNTR FAMILY REGULATORY PROTEIN"/>
    <property type="match status" value="1"/>
</dbReference>
<dbReference type="PRINTS" id="PR00035">
    <property type="entry name" value="HTHGNTR"/>
</dbReference>
<dbReference type="SUPFAM" id="SSF48008">
    <property type="entry name" value="GntR ligand-binding domain-like"/>
    <property type="match status" value="1"/>
</dbReference>
<dbReference type="Proteomes" id="UP000708298">
    <property type="component" value="Unassembled WGS sequence"/>
</dbReference>
<dbReference type="EMBL" id="JAESVB010000003">
    <property type="protein sequence ID" value="MCB8875321.1"/>
    <property type="molecule type" value="Genomic_DNA"/>
</dbReference>
<keyword evidence="2" id="KW-0238">DNA-binding</keyword>
<dbReference type="InterPro" id="IPR036388">
    <property type="entry name" value="WH-like_DNA-bd_sf"/>
</dbReference>
<dbReference type="Gene3D" id="1.10.10.10">
    <property type="entry name" value="Winged helix-like DNA-binding domain superfamily/Winged helix DNA-binding domain"/>
    <property type="match status" value="1"/>
</dbReference>
<keyword evidence="1" id="KW-0805">Transcription regulation</keyword>
<dbReference type="SUPFAM" id="SSF46785">
    <property type="entry name" value="Winged helix' DNA-binding domain"/>
    <property type="match status" value="1"/>
</dbReference>
<evidence type="ECO:0000313" key="5">
    <source>
        <dbReference type="EMBL" id="MCB8875321.1"/>
    </source>
</evidence>
<evidence type="ECO:0000256" key="1">
    <source>
        <dbReference type="ARBA" id="ARBA00023015"/>
    </source>
</evidence>
<dbReference type="InterPro" id="IPR008920">
    <property type="entry name" value="TF_FadR/GntR_C"/>
</dbReference>
<dbReference type="Gene3D" id="1.20.120.530">
    <property type="entry name" value="GntR ligand-binding domain-like"/>
    <property type="match status" value="1"/>
</dbReference>
<evidence type="ECO:0000313" key="6">
    <source>
        <dbReference type="Proteomes" id="UP000708298"/>
    </source>
</evidence>
<accession>A0A963YQL2</accession>
<dbReference type="RefSeq" id="WP_227320982.1">
    <property type="nucleotide sequence ID" value="NZ_JAESVB010000003.1"/>
</dbReference>
<dbReference type="InterPro" id="IPR000524">
    <property type="entry name" value="Tscrpt_reg_HTH_GntR"/>
</dbReference>
<comment type="caution">
    <text evidence="5">The sequence shown here is derived from an EMBL/GenBank/DDBJ whole genome shotgun (WGS) entry which is preliminary data.</text>
</comment>
<dbReference type="InterPro" id="IPR036390">
    <property type="entry name" value="WH_DNA-bd_sf"/>
</dbReference>
<reference evidence="5" key="1">
    <citation type="journal article" date="2021" name="Microorganisms">
        <title>Acidisoma silvae sp. nov. and Acidisomacellulosilytica sp. nov., Two Acidophilic Bacteria Isolated from Decaying Wood, Hydrolyzing Cellulose and Producing Poly-3-hydroxybutyrate.</title>
        <authorList>
            <person name="Mieszkin S."/>
            <person name="Pouder E."/>
            <person name="Uroz S."/>
            <person name="Simon-Colin C."/>
            <person name="Alain K."/>
        </authorList>
    </citation>
    <scope>NUCLEOTIDE SEQUENCE</scope>
    <source>
        <strain evidence="5">HW T2.11</strain>
    </source>
</reference>
<evidence type="ECO:0000256" key="2">
    <source>
        <dbReference type="ARBA" id="ARBA00023125"/>
    </source>
</evidence>
<proteinExistence type="predicted"/>
<keyword evidence="6" id="KW-1185">Reference proteome</keyword>
<reference evidence="5" key="2">
    <citation type="submission" date="2021-01" db="EMBL/GenBank/DDBJ databases">
        <authorList>
            <person name="Mieszkin S."/>
            <person name="Pouder E."/>
            <person name="Alain K."/>
        </authorList>
    </citation>
    <scope>NUCLEOTIDE SEQUENCE</scope>
    <source>
        <strain evidence="5">HW T2.11</strain>
    </source>
</reference>
<dbReference type="SMART" id="SM00345">
    <property type="entry name" value="HTH_GNTR"/>
    <property type="match status" value="1"/>
</dbReference>
<dbReference type="CDD" id="cd07377">
    <property type="entry name" value="WHTH_GntR"/>
    <property type="match status" value="1"/>
</dbReference>
<dbReference type="Pfam" id="PF00392">
    <property type="entry name" value="GntR"/>
    <property type="match status" value="1"/>
</dbReference>
<dbReference type="GO" id="GO:0003677">
    <property type="term" value="F:DNA binding"/>
    <property type="evidence" value="ECO:0007669"/>
    <property type="project" value="UniProtKB-KW"/>
</dbReference>
<organism evidence="5 6">
    <name type="scientific">Acidisoma silvae</name>
    <dbReference type="NCBI Taxonomy" id="2802396"/>
    <lineage>
        <taxon>Bacteria</taxon>
        <taxon>Pseudomonadati</taxon>
        <taxon>Pseudomonadota</taxon>
        <taxon>Alphaproteobacteria</taxon>
        <taxon>Acetobacterales</taxon>
        <taxon>Acidocellaceae</taxon>
        <taxon>Acidisoma</taxon>
    </lineage>
</organism>
<dbReference type="PANTHER" id="PTHR43537">
    <property type="entry name" value="TRANSCRIPTIONAL REGULATOR, GNTR FAMILY"/>
    <property type="match status" value="1"/>
</dbReference>
<feature type="domain" description="HTH gntR-type" evidence="4">
    <location>
        <begin position="10"/>
        <end position="78"/>
    </location>
</feature>
<sequence length="241" mass="26073">MADVQTSSRPRVHRDVVETLAHRILSGGIKPGESLPNTQNLSAALGVSRSALREAIKVLSAKGMLDVRPRTGTRVLPRSSWNLMDPELLSWSGPILDEDLVRGLLECRKLIEPGAAALAAQRATPAQLAEIETALAQMDADTLEERVQADLNFHVAILRASANLFLAQWGQTVSSVLLAAFRLSTGATHSYDATFSAHQDVVDAIRRRDPTAADRSMRAVLSAMAHDLHLENSDTASTPEK</sequence>